<sequence length="739" mass="82099">VKLSPGKVKNLKTPERRRLRSKTKVTEWLVDELSRLSQDVNYGGRSAADASRITRSVEKLSPCLTSGRQEDAHEFILAIHNALSLDGSNRALRALFDGKMASCVTCQKCGNISRREERFTDLSLEISELEVKSVDSALKRFLMEEDLGEDNKVECVKCRKKQVVSKGLRLTDELPNILTLHLKRFEYDNYGRLKRIGKKIKFDPTIDMANHIEGGNKRKASKIYRLTSIICHKGSSCMSGHYIAYVRRGNRWFLCNDSLVREVDEDKPSTNIDELQPFVDSLNACPKTGLHNPLRDVDRYLMLGNVSRKAGDFLKSKEGEEYFARAIMHCMPKSHAQALGEVRVTANFLLNFSSDQVRFLARGFSVPGDHDGQESRGYRFPYGPVMIISPFNFPLEIPVLQLMGALFMGNKVCLKPAEKVGFVMELFLRLLHDCGLPKSDVDLLNSVGPVAGELLKLADVRVTQFTGSSTVGELLSEQTRGKVKLEDAGFDWKILGPDVGDQEYVAWQSDQDAYACTGQKCSAQSMLFAHDNWVENGLLDDLSKIAKTRKLSDLTVGPVMTHTTEDFLAHVEKCAGIEGARILFGGKELSGHSIPDCYGAVEPTAVFVPLDQLLKDENFDVVCKEIFGPFQVVTSYSSSTLPSVLSACERMSHHLTAAVVSNVPSFQQLVLGSTVNGTTYVGRRARTTGAPQNHWFGPAGDPRGAGIGSVEAIQMVWSCHREIIHDNRVEEGWTKPKAT</sequence>
<comment type="similarity">
    <text evidence="1">Belongs to the aldehyde dehydrogenase family.</text>
</comment>
<protein>
    <recommendedName>
        <fullName evidence="4">USP domain-containing protein</fullName>
    </recommendedName>
</protein>
<dbReference type="Gene3D" id="3.40.309.10">
    <property type="entry name" value="Aldehyde Dehydrogenase, Chain A, domain 2"/>
    <property type="match status" value="1"/>
</dbReference>
<dbReference type="PROSITE" id="PS00070">
    <property type="entry name" value="ALDEHYDE_DEHYDR_CYS"/>
    <property type="match status" value="1"/>
</dbReference>
<dbReference type="Proteomes" id="UP001165082">
    <property type="component" value="Unassembled WGS sequence"/>
</dbReference>
<dbReference type="SUPFAM" id="SSF54001">
    <property type="entry name" value="Cysteine proteinases"/>
    <property type="match status" value="1"/>
</dbReference>
<dbReference type="Gene3D" id="3.90.70.10">
    <property type="entry name" value="Cysteine proteinases"/>
    <property type="match status" value="1"/>
</dbReference>
<evidence type="ECO:0000313" key="5">
    <source>
        <dbReference type="EMBL" id="GMH63674.1"/>
    </source>
</evidence>
<dbReference type="InterPro" id="IPR016162">
    <property type="entry name" value="Ald_DH_N"/>
</dbReference>
<dbReference type="InterPro" id="IPR016160">
    <property type="entry name" value="Ald_DH_CS_CYS"/>
</dbReference>
<feature type="domain" description="USP" evidence="4">
    <location>
        <begin position="1"/>
        <end position="282"/>
    </location>
</feature>
<dbReference type="Pfam" id="PF00443">
    <property type="entry name" value="UCH"/>
    <property type="match status" value="1"/>
</dbReference>
<dbReference type="InterPro" id="IPR044638">
    <property type="entry name" value="ALDH7A1-like"/>
</dbReference>
<accession>A0A9W7A0F3</accession>
<evidence type="ECO:0000259" key="4">
    <source>
        <dbReference type="PROSITE" id="PS50235"/>
    </source>
</evidence>
<keyword evidence="6" id="KW-1185">Reference proteome</keyword>
<dbReference type="InterPro" id="IPR018200">
    <property type="entry name" value="USP_CS"/>
</dbReference>
<reference evidence="5" key="1">
    <citation type="submission" date="2022-07" db="EMBL/GenBank/DDBJ databases">
        <title>Genome analysis of Parmales, a sister group of diatoms, reveals the evolutionary specialization of diatoms from phago-mixotrophs to photoautotrophs.</title>
        <authorList>
            <person name="Ban H."/>
            <person name="Sato S."/>
            <person name="Yoshikawa S."/>
            <person name="Kazumasa Y."/>
            <person name="Nakamura Y."/>
            <person name="Ichinomiya M."/>
            <person name="Saitoh K."/>
            <person name="Sato N."/>
            <person name="Blanc-Mathieu R."/>
            <person name="Endo H."/>
            <person name="Kuwata A."/>
            <person name="Ogata H."/>
        </authorList>
    </citation>
    <scope>NUCLEOTIDE SEQUENCE</scope>
</reference>
<evidence type="ECO:0000256" key="2">
    <source>
        <dbReference type="ARBA" id="ARBA00023002"/>
    </source>
</evidence>
<dbReference type="SUPFAM" id="SSF53720">
    <property type="entry name" value="ALDH-like"/>
    <property type="match status" value="1"/>
</dbReference>
<name>A0A9W7A0F3_9STRA</name>
<dbReference type="Pfam" id="PF00171">
    <property type="entry name" value="Aldedh"/>
    <property type="match status" value="1"/>
</dbReference>
<dbReference type="InterPro" id="IPR001394">
    <property type="entry name" value="Peptidase_C19_UCH"/>
</dbReference>
<dbReference type="GO" id="GO:0004029">
    <property type="term" value="F:aldehyde dehydrogenase (NAD+) activity"/>
    <property type="evidence" value="ECO:0007669"/>
    <property type="project" value="InterPro"/>
</dbReference>
<keyword evidence="3" id="KW-0520">NAD</keyword>
<dbReference type="PROSITE" id="PS50235">
    <property type="entry name" value="USP_3"/>
    <property type="match status" value="1"/>
</dbReference>
<evidence type="ECO:0000313" key="6">
    <source>
        <dbReference type="Proteomes" id="UP001165082"/>
    </source>
</evidence>
<dbReference type="CDD" id="cd02257">
    <property type="entry name" value="Peptidase_C19"/>
    <property type="match status" value="1"/>
</dbReference>
<dbReference type="Gene3D" id="3.40.605.10">
    <property type="entry name" value="Aldehyde Dehydrogenase, Chain A, domain 1"/>
    <property type="match status" value="1"/>
</dbReference>
<evidence type="ECO:0000256" key="3">
    <source>
        <dbReference type="ARBA" id="ARBA00023027"/>
    </source>
</evidence>
<dbReference type="InterPro" id="IPR016161">
    <property type="entry name" value="Ald_DH/histidinol_DH"/>
</dbReference>
<dbReference type="GO" id="GO:0004843">
    <property type="term" value="F:cysteine-type deubiquitinase activity"/>
    <property type="evidence" value="ECO:0007669"/>
    <property type="project" value="InterPro"/>
</dbReference>
<organism evidence="5 6">
    <name type="scientific">Triparma retinervis</name>
    <dbReference type="NCBI Taxonomy" id="2557542"/>
    <lineage>
        <taxon>Eukaryota</taxon>
        <taxon>Sar</taxon>
        <taxon>Stramenopiles</taxon>
        <taxon>Ochrophyta</taxon>
        <taxon>Bolidophyceae</taxon>
        <taxon>Parmales</taxon>
        <taxon>Triparmaceae</taxon>
        <taxon>Triparma</taxon>
    </lineage>
</organism>
<dbReference type="GO" id="GO:0016579">
    <property type="term" value="P:protein deubiquitination"/>
    <property type="evidence" value="ECO:0007669"/>
    <property type="project" value="InterPro"/>
</dbReference>
<dbReference type="PANTHER" id="PTHR43521:SF7">
    <property type="entry name" value="DELTA-1-PYRROLINE-5-CARBOXYLATE DEHYDROGENASE 12A1, MITOCHONDRIAL"/>
    <property type="match status" value="1"/>
</dbReference>
<dbReference type="PROSITE" id="PS00973">
    <property type="entry name" value="USP_2"/>
    <property type="match status" value="1"/>
</dbReference>
<dbReference type="InterPro" id="IPR028889">
    <property type="entry name" value="USP"/>
</dbReference>
<comment type="caution">
    <text evidence="5">The sequence shown here is derived from an EMBL/GenBank/DDBJ whole genome shotgun (WGS) entry which is preliminary data.</text>
</comment>
<gene>
    <name evidence="5" type="ORF">TrRE_jg8901</name>
</gene>
<evidence type="ECO:0000256" key="1">
    <source>
        <dbReference type="ARBA" id="ARBA00009986"/>
    </source>
</evidence>
<dbReference type="OrthoDB" id="440325at2759"/>
<dbReference type="EMBL" id="BRXZ01003875">
    <property type="protein sequence ID" value="GMH63674.1"/>
    <property type="molecule type" value="Genomic_DNA"/>
</dbReference>
<dbReference type="InterPro" id="IPR015590">
    <property type="entry name" value="Aldehyde_DH_dom"/>
</dbReference>
<dbReference type="InterPro" id="IPR016163">
    <property type="entry name" value="Ald_DH_C"/>
</dbReference>
<dbReference type="AlphaFoldDB" id="A0A9W7A0F3"/>
<proteinExistence type="inferred from homology"/>
<dbReference type="PANTHER" id="PTHR43521">
    <property type="entry name" value="ALPHA-AMINOADIPIC SEMIALDEHYDE DEHYDROGENASE"/>
    <property type="match status" value="1"/>
</dbReference>
<dbReference type="InterPro" id="IPR038765">
    <property type="entry name" value="Papain-like_cys_pep_sf"/>
</dbReference>
<feature type="non-terminal residue" evidence="5">
    <location>
        <position position="1"/>
    </location>
</feature>
<keyword evidence="2" id="KW-0560">Oxidoreductase</keyword>